<evidence type="ECO:0000259" key="11">
    <source>
        <dbReference type="Pfam" id="PF08772"/>
    </source>
</evidence>
<dbReference type="PANTHER" id="PTHR12814">
    <property type="entry name" value="RNA-BINDING PROTEIN NOB1"/>
    <property type="match status" value="1"/>
</dbReference>
<dbReference type="AlphaFoldDB" id="A0AAV9XUQ3"/>
<sequence length="368" mass="42148">MDENKIKRYIILDTGGILRLGSHEFSDDVLLTVPSVLKEIKDKAAVEKLLHLRDRIEVVEPGEVECNFVKRFSKETGDFGFLSETDFNVIALTLMYHKRFDEKSKLNAKPRQISLISREQDEVSNLESSKREFDAEGDDQEEEVDGNETYGYAKDGEGSFGCWVTKDNMDKVLGSLSTGVKDDKIRVACMTTDYSMQNVILQMGLNLIEIHGFSIKSVKRWGLVCCGCYTYERDTSRRFCGKCGNATLDRVPIKINSDGTIEMACFRKKINLRGTIYSIPKPKKGAKNQDIILAEDQLMMGGRQRKLNHERKKWEKACRERDPFSNDGVDFESSWCKETRSFRYPEIKIGLGKGNPNSNRWQKRNNKK</sequence>
<evidence type="ECO:0000256" key="4">
    <source>
        <dbReference type="ARBA" id="ARBA00022723"/>
    </source>
</evidence>
<dbReference type="InterPro" id="IPR033411">
    <property type="entry name" value="Ribonuclease_PIN"/>
</dbReference>
<dbReference type="Gene3D" id="6.20.210.10">
    <property type="entry name" value="Nin one binding (NOB1), Zn-ribbon-like"/>
    <property type="match status" value="1"/>
</dbReference>
<proteinExistence type="inferred from homology"/>
<comment type="subcellular location">
    <subcellularLocation>
        <location evidence="1">Nucleus</location>
    </subcellularLocation>
</comment>
<evidence type="ECO:0000259" key="12">
    <source>
        <dbReference type="Pfam" id="PF17146"/>
    </source>
</evidence>
<organism evidence="13 14">
    <name type="scientific">Cryptosporidium xiaoi</name>
    <dbReference type="NCBI Taxonomy" id="659607"/>
    <lineage>
        <taxon>Eukaryota</taxon>
        <taxon>Sar</taxon>
        <taxon>Alveolata</taxon>
        <taxon>Apicomplexa</taxon>
        <taxon>Conoidasida</taxon>
        <taxon>Coccidia</taxon>
        <taxon>Eucoccidiorida</taxon>
        <taxon>Eimeriorina</taxon>
        <taxon>Cryptosporidiidae</taxon>
        <taxon>Cryptosporidium</taxon>
    </lineage>
</organism>
<dbReference type="PANTHER" id="PTHR12814:SF2">
    <property type="entry name" value="RNA-BINDING PROTEIN NOB1"/>
    <property type="match status" value="1"/>
</dbReference>
<evidence type="ECO:0000256" key="6">
    <source>
        <dbReference type="ARBA" id="ARBA00022833"/>
    </source>
</evidence>
<feature type="binding site" evidence="9">
    <location>
        <position position="225"/>
    </location>
    <ligand>
        <name>Zn(2+)</name>
        <dbReference type="ChEBI" id="CHEBI:29105"/>
    </ligand>
</feature>
<dbReference type="InterPro" id="IPR036283">
    <property type="entry name" value="NOB1_Zf-like_sf"/>
</dbReference>
<evidence type="ECO:0000256" key="8">
    <source>
        <dbReference type="PIRNR" id="PIRNR037125"/>
    </source>
</evidence>
<protein>
    <submittedName>
        <fullName evidence="13">Uncharacterized protein</fullName>
    </submittedName>
</protein>
<dbReference type="GO" id="GO:0031981">
    <property type="term" value="C:nuclear lumen"/>
    <property type="evidence" value="ECO:0007669"/>
    <property type="project" value="UniProtKB-ARBA"/>
</dbReference>
<evidence type="ECO:0000256" key="3">
    <source>
        <dbReference type="ARBA" id="ARBA00022722"/>
    </source>
</evidence>
<dbReference type="GO" id="GO:0005737">
    <property type="term" value="C:cytoplasm"/>
    <property type="evidence" value="ECO:0007669"/>
    <property type="project" value="UniProtKB-ARBA"/>
</dbReference>
<keyword evidence="4 8" id="KW-0479">Metal-binding</keyword>
<evidence type="ECO:0000256" key="1">
    <source>
        <dbReference type="ARBA" id="ARBA00004123"/>
    </source>
</evidence>
<evidence type="ECO:0000256" key="7">
    <source>
        <dbReference type="ARBA" id="ARBA00023242"/>
    </source>
</evidence>
<evidence type="ECO:0000313" key="14">
    <source>
        <dbReference type="Proteomes" id="UP001311799"/>
    </source>
</evidence>
<dbReference type="InterPro" id="IPR039907">
    <property type="entry name" value="NOB1"/>
</dbReference>
<dbReference type="GO" id="GO:0046872">
    <property type="term" value="F:metal ion binding"/>
    <property type="evidence" value="ECO:0007669"/>
    <property type="project" value="UniProtKB-UniRule"/>
</dbReference>
<keyword evidence="14" id="KW-1185">Reference proteome</keyword>
<dbReference type="CDD" id="cd09876">
    <property type="entry name" value="PIN_Nob1-like"/>
    <property type="match status" value="1"/>
</dbReference>
<evidence type="ECO:0000256" key="5">
    <source>
        <dbReference type="ARBA" id="ARBA00022801"/>
    </source>
</evidence>
<keyword evidence="5" id="KW-0378">Hydrolase</keyword>
<accession>A0AAV9XUQ3</accession>
<dbReference type="Pfam" id="PF08772">
    <property type="entry name" value="Zn_ribbon_NOB1"/>
    <property type="match status" value="1"/>
</dbReference>
<dbReference type="SUPFAM" id="SSF144206">
    <property type="entry name" value="NOB1 zinc finger-like"/>
    <property type="match status" value="1"/>
</dbReference>
<dbReference type="Gene3D" id="3.40.50.1010">
    <property type="entry name" value="5'-nuclease"/>
    <property type="match status" value="1"/>
</dbReference>
<comment type="similarity">
    <text evidence="2 8">Belongs to the NOB1 family.</text>
</comment>
<dbReference type="GO" id="GO:0030688">
    <property type="term" value="C:preribosome, small subunit precursor"/>
    <property type="evidence" value="ECO:0007669"/>
    <property type="project" value="TreeGrafter"/>
</dbReference>
<dbReference type="EMBL" id="JAWDEY010000034">
    <property type="protein sequence ID" value="KAK6588347.1"/>
    <property type="molecule type" value="Genomic_DNA"/>
</dbReference>
<evidence type="ECO:0000256" key="10">
    <source>
        <dbReference type="SAM" id="MobiDB-lite"/>
    </source>
</evidence>
<feature type="region of interest" description="Disordered" evidence="10">
    <location>
        <begin position="124"/>
        <end position="152"/>
    </location>
</feature>
<dbReference type="FunFam" id="3.40.50.1010:FF:000020">
    <property type="entry name" value="20S-pre-rRNA D-site endonuclease NOB1"/>
    <property type="match status" value="1"/>
</dbReference>
<feature type="domain" description="Ribonuclease PIN" evidence="12">
    <location>
        <begin position="10"/>
        <end position="94"/>
    </location>
</feature>
<reference evidence="13 14" key="1">
    <citation type="submission" date="2023-10" db="EMBL/GenBank/DDBJ databases">
        <title>Comparative genomics analysis reveals potential genetic determinants of host preference in Cryptosporidium xiaoi.</title>
        <authorList>
            <person name="Xiao L."/>
            <person name="Li J."/>
        </authorList>
    </citation>
    <scope>NUCLEOTIDE SEQUENCE [LARGE SCALE GENOMIC DNA]</scope>
    <source>
        <strain evidence="13 14">52996</strain>
    </source>
</reference>
<feature type="binding site" evidence="9">
    <location>
        <position position="243"/>
    </location>
    <ligand>
        <name>Zn(2+)</name>
        <dbReference type="ChEBI" id="CHEBI:29105"/>
    </ligand>
</feature>
<keyword evidence="7 8" id="KW-0539">Nucleus</keyword>
<name>A0AAV9XUQ3_9CRYT</name>
<comment type="caution">
    <text evidence="13">The sequence shown here is derived from an EMBL/GenBank/DDBJ whole genome shotgun (WGS) entry which is preliminary data.</text>
</comment>
<dbReference type="InterPro" id="IPR017117">
    <property type="entry name" value="Nob1_euk"/>
</dbReference>
<gene>
    <name evidence="13" type="ORF">RS030_6895</name>
</gene>
<evidence type="ECO:0000256" key="9">
    <source>
        <dbReference type="PIRSR" id="PIRSR037125-1"/>
    </source>
</evidence>
<feature type="compositionally biased region" description="Acidic residues" evidence="10">
    <location>
        <begin position="135"/>
        <end position="146"/>
    </location>
</feature>
<feature type="domain" description="Nin one binding (NOB1) Zn-ribbon-like" evidence="11">
    <location>
        <begin position="215"/>
        <end position="285"/>
    </location>
</feature>
<dbReference type="PIRSF" id="PIRSF037125">
    <property type="entry name" value="D-site_20S_pre-rRNA_nuclease"/>
    <property type="match status" value="1"/>
</dbReference>
<dbReference type="InterPro" id="IPR014881">
    <property type="entry name" value="NOB1_Zn-bd"/>
</dbReference>
<dbReference type="GO" id="GO:0016787">
    <property type="term" value="F:hydrolase activity"/>
    <property type="evidence" value="ECO:0007669"/>
    <property type="project" value="UniProtKB-KW"/>
</dbReference>
<dbReference type="Proteomes" id="UP001311799">
    <property type="component" value="Unassembled WGS sequence"/>
</dbReference>
<feature type="binding site" evidence="9">
    <location>
        <position position="228"/>
    </location>
    <ligand>
        <name>Zn(2+)</name>
        <dbReference type="ChEBI" id="CHEBI:29105"/>
    </ligand>
</feature>
<keyword evidence="6 8" id="KW-0862">Zinc</keyword>
<dbReference type="GO" id="GO:0030490">
    <property type="term" value="P:maturation of SSU-rRNA"/>
    <property type="evidence" value="ECO:0007669"/>
    <property type="project" value="TreeGrafter"/>
</dbReference>
<evidence type="ECO:0000256" key="2">
    <source>
        <dbReference type="ARBA" id="ARBA00005858"/>
    </source>
</evidence>
<keyword evidence="3" id="KW-0540">Nuclease</keyword>
<feature type="binding site" evidence="9">
    <location>
        <position position="240"/>
    </location>
    <ligand>
        <name>Zn(2+)</name>
        <dbReference type="ChEBI" id="CHEBI:29105"/>
    </ligand>
</feature>
<evidence type="ECO:0000313" key="13">
    <source>
        <dbReference type="EMBL" id="KAK6588347.1"/>
    </source>
</evidence>
<dbReference type="GO" id="GO:0004521">
    <property type="term" value="F:RNA endonuclease activity"/>
    <property type="evidence" value="ECO:0007669"/>
    <property type="project" value="UniProtKB-UniRule"/>
</dbReference>
<dbReference type="Pfam" id="PF17146">
    <property type="entry name" value="PIN_6"/>
    <property type="match status" value="1"/>
</dbReference>